<proteinExistence type="predicted"/>
<dbReference type="AlphaFoldDB" id="A0A7K1FLW2"/>
<dbReference type="EMBL" id="WLYK01000002">
    <property type="protein sequence ID" value="MTD14309.1"/>
    <property type="molecule type" value="Genomic_DNA"/>
</dbReference>
<name>A0A7K1FLW2_9ACTN</name>
<dbReference type="SMART" id="SM00830">
    <property type="entry name" value="CM_2"/>
    <property type="match status" value="1"/>
</dbReference>
<accession>A0A7K1FLW2</accession>
<dbReference type="EC" id="5.4.99.5" evidence="2"/>
<dbReference type="Gene3D" id="1.20.59.10">
    <property type="entry name" value="Chorismate mutase"/>
    <property type="match status" value="1"/>
</dbReference>
<comment type="caution">
    <text evidence="2">The sequence shown here is derived from an EMBL/GenBank/DDBJ whole genome shotgun (WGS) entry which is preliminary data.</text>
</comment>
<feature type="domain" description="Chorismate mutase" evidence="1">
    <location>
        <begin position="16"/>
        <end position="99"/>
    </location>
</feature>
<keyword evidence="2" id="KW-0413">Isomerase</keyword>
<reference evidence="2 3" key="1">
    <citation type="submission" date="2019-11" db="EMBL/GenBank/DDBJ databases">
        <authorList>
            <person name="Jiang L.-Q."/>
        </authorList>
    </citation>
    <scope>NUCLEOTIDE SEQUENCE [LARGE SCALE GENOMIC DNA]</scope>
    <source>
        <strain evidence="2 3">YIM 132087</strain>
    </source>
</reference>
<evidence type="ECO:0000313" key="2">
    <source>
        <dbReference type="EMBL" id="MTD14309.1"/>
    </source>
</evidence>
<dbReference type="Pfam" id="PF01817">
    <property type="entry name" value="CM_2"/>
    <property type="match status" value="1"/>
</dbReference>
<dbReference type="SUPFAM" id="SSF48600">
    <property type="entry name" value="Chorismate mutase II"/>
    <property type="match status" value="1"/>
</dbReference>
<dbReference type="NCBIfam" id="TIGR01808">
    <property type="entry name" value="CM_M_hiGC-arch"/>
    <property type="match status" value="1"/>
</dbReference>
<dbReference type="InterPro" id="IPR010958">
    <property type="entry name" value="Chorismate_mutase_highGC-bac"/>
</dbReference>
<evidence type="ECO:0000259" key="1">
    <source>
        <dbReference type="PROSITE" id="PS51168"/>
    </source>
</evidence>
<dbReference type="PROSITE" id="PS51168">
    <property type="entry name" value="CHORISMATE_MUT_2"/>
    <property type="match status" value="1"/>
</dbReference>
<dbReference type="GO" id="GO:0004106">
    <property type="term" value="F:chorismate mutase activity"/>
    <property type="evidence" value="ECO:0007669"/>
    <property type="project" value="UniProtKB-EC"/>
</dbReference>
<protein>
    <submittedName>
        <fullName evidence="2">Chorismate mutase</fullName>
        <ecNumber evidence="2">5.4.99.5</ecNumber>
    </submittedName>
</protein>
<evidence type="ECO:0000313" key="3">
    <source>
        <dbReference type="Proteomes" id="UP000460221"/>
    </source>
</evidence>
<dbReference type="GO" id="GO:0046417">
    <property type="term" value="P:chorismate metabolic process"/>
    <property type="evidence" value="ECO:0007669"/>
    <property type="project" value="InterPro"/>
</dbReference>
<dbReference type="InterPro" id="IPR036979">
    <property type="entry name" value="CM_dom_sf"/>
</dbReference>
<gene>
    <name evidence="2" type="ORF">GIS00_10150</name>
</gene>
<organism evidence="2 3">
    <name type="scientific">Nakamurella alba</name>
    <dbReference type="NCBI Taxonomy" id="2665158"/>
    <lineage>
        <taxon>Bacteria</taxon>
        <taxon>Bacillati</taxon>
        <taxon>Actinomycetota</taxon>
        <taxon>Actinomycetes</taxon>
        <taxon>Nakamurellales</taxon>
        <taxon>Nakamurellaceae</taxon>
        <taxon>Nakamurella</taxon>
    </lineage>
</organism>
<keyword evidence="3" id="KW-1185">Reference proteome</keyword>
<dbReference type="Proteomes" id="UP000460221">
    <property type="component" value="Unassembled WGS sequence"/>
</dbReference>
<dbReference type="NCBIfam" id="NF005894">
    <property type="entry name" value="PRK07857.1"/>
    <property type="match status" value="1"/>
</dbReference>
<sequence length="99" mass="10755">MRHVSEPAPLPEIPVPSDQDGIDLLRVEIDAADAEIVRLIQRRTALSQAIGQARKSLGGPRIVYSREMAILDRFRALGPAGTDLGMLLLAMGRGKLGRK</sequence>
<dbReference type="InterPro" id="IPR002701">
    <property type="entry name" value="CM_II_prokaryot"/>
</dbReference>
<dbReference type="InterPro" id="IPR036263">
    <property type="entry name" value="Chorismate_II_sf"/>
</dbReference>